<dbReference type="OrthoDB" id="9970452at2759"/>
<dbReference type="PANTHER" id="PTHR30417">
    <property type="entry name" value="N-ACETYLMURAMOYL-L-ALANINE AMIDASE AMID"/>
    <property type="match status" value="1"/>
</dbReference>
<feature type="domain" description="N-acetylmuramoyl-L-alanine amidase" evidence="2">
    <location>
        <begin position="34"/>
        <end position="183"/>
    </location>
</feature>
<name>A0A8J2KMS6_9HEXA</name>
<keyword evidence="1" id="KW-0732">Signal</keyword>
<dbReference type="CDD" id="cd06583">
    <property type="entry name" value="PGRP"/>
    <property type="match status" value="1"/>
</dbReference>
<comment type="caution">
    <text evidence="3">The sequence shown here is derived from an EMBL/GenBank/DDBJ whole genome shotgun (WGS) entry which is preliminary data.</text>
</comment>
<dbReference type="Pfam" id="PF01510">
    <property type="entry name" value="Amidase_2"/>
    <property type="match status" value="1"/>
</dbReference>
<dbReference type="GO" id="GO:0009254">
    <property type="term" value="P:peptidoglycan turnover"/>
    <property type="evidence" value="ECO:0007669"/>
    <property type="project" value="TreeGrafter"/>
</dbReference>
<dbReference type="Proteomes" id="UP000708208">
    <property type="component" value="Unassembled WGS sequence"/>
</dbReference>
<gene>
    <name evidence="3" type="ORF">AFUS01_LOCUS26573</name>
</gene>
<reference evidence="3" key="1">
    <citation type="submission" date="2021-06" db="EMBL/GenBank/DDBJ databases">
        <authorList>
            <person name="Hodson N. C."/>
            <person name="Mongue J. A."/>
            <person name="Jaron S. K."/>
        </authorList>
    </citation>
    <scope>NUCLEOTIDE SEQUENCE</scope>
</reference>
<protein>
    <recommendedName>
        <fullName evidence="2">N-acetylmuramoyl-L-alanine amidase domain-containing protein</fullName>
    </recommendedName>
</protein>
<feature type="chain" id="PRO_5035257631" description="N-acetylmuramoyl-L-alanine amidase domain-containing protein" evidence="1">
    <location>
        <begin position="24"/>
        <end position="280"/>
    </location>
</feature>
<keyword evidence="4" id="KW-1185">Reference proteome</keyword>
<dbReference type="GO" id="GO:0009253">
    <property type="term" value="P:peptidoglycan catabolic process"/>
    <property type="evidence" value="ECO:0007669"/>
    <property type="project" value="InterPro"/>
</dbReference>
<evidence type="ECO:0000313" key="3">
    <source>
        <dbReference type="EMBL" id="CAG7815927.1"/>
    </source>
</evidence>
<evidence type="ECO:0000259" key="2">
    <source>
        <dbReference type="SMART" id="SM00644"/>
    </source>
</evidence>
<dbReference type="InterPro" id="IPR051206">
    <property type="entry name" value="NAMLAA_amidase_2"/>
</dbReference>
<proteinExistence type="predicted"/>
<feature type="signal peptide" evidence="1">
    <location>
        <begin position="1"/>
        <end position="23"/>
    </location>
</feature>
<dbReference type="PANTHER" id="PTHR30417:SF1">
    <property type="entry name" value="N-ACETYLMURAMOYL-L-ALANINE AMIDASE AMID"/>
    <property type="match status" value="1"/>
</dbReference>
<dbReference type="AlphaFoldDB" id="A0A8J2KMS6"/>
<dbReference type="GO" id="GO:0008745">
    <property type="term" value="F:N-acetylmuramoyl-L-alanine amidase activity"/>
    <property type="evidence" value="ECO:0007669"/>
    <property type="project" value="InterPro"/>
</dbReference>
<organism evidence="3 4">
    <name type="scientific">Allacma fusca</name>
    <dbReference type="NCBI Taxonomy" id="39272"/>
    <lineage>
        <taxon>Eukaryota</taxon>
        <taxon>Metazoa</taxon>
        <taxon>Ecdysozoa</taxon>
        <taxon>Arthropoda</taxon>
        <taxon>Hexapoda</taxon>
        <taxon>Collembola</taxon>
        <taxon>Symphypleona</taxon>
        <taxon>Sminthuridae</taxon>
        <taxon>Allacma</taxon>
    </lineage>
</organism>
<evidence type="ECO:0000256" key="1">
    <source>
        <dbReference type="SAM" id="SignalP"/>
    </source>
</evidence>
<accession>A0A8J2KMS6</accession>
<dbReference type="InterPro" id="IPR002502">
    <property type="entry name" value="Amidase_domain"/>
</dbReference>
<sequence length="280" mass="30034">MFSVKASVAAFCLLFVAIDLSNCQREPGALWMPSPHHYSGRNGYAPKWLILHGTAGGSSAENIARWFQNPDSQVAAHYVIGQDGKVVQCVDESSGAWANGRIESGADSWWSVNPNYVTISIEHVKPKTDNSDAITPAQKTASFNLVRNIISRYPAIRKAWANSAGGITGHFSISPISRERCPGPYPWEELFAFLNGGSGGDECYGTVTASGGLFIRAQPNSGSAMVGSLNYGSQHRLSGRSAGESINGNSAWFKVPNGYVSGYWLQLSGGASWCNSNVHI</sequence>
<dbReference type="SMART" id="SM00644">
    <property type="entry name" value="Ami_2"/>
    <property type="match status" value="1"/>
</dbReference>
<evidence type="ECO:0000313" key="4">
    <source>
        <dbReference type="Proteomes" id="UP000708208"/>
    </source>
</evidence>
<dbReference type="EMBL" id="CAJVCH010356668">
    <property type="protein sequence ID" value="CAG7815927.1"/>
    <property type="molecule type" value="Genomic_DNA"/>
</dbReference>